<accession>A0ABN6F6C7</accession>
<dbReference type="RefSeq" id="WP_236888637.1">
    <property type="nucleotide sequence ID" value="NZ_AP024488.1"/>
</dbReference>
<dbReference type="Pfam" id="PF12680">
    <property type="entry name" value="SnoaL_2"/>
    <property type="match status" value="1"/>
</dbReference>
<dbReference type="InterPro" id="IPR032710">
    <property type="entry name" value="NTF2-like_dom_sf"/>
</dbReference>
<dbReference type="SUPFAM" id="SSF54427">
    <property type="entry name" value="NTF2-like"/>
    <property type="match status" value="1"/>
</dbReference>
<name>A0ABN6F6C7_9BACT</name>
<protein>
    <recommendedName>
        <fullName evidence="1">SnoaL-like domain-containing protein</fullName>
    </recommendedName>
</protein>
<dbReference type="Gene3D" id="3.10.450.50">
    <property type="match status" value="1"/>
</dbReference>
<proteinExistence type="predicted"/>
<gene>
    <name evidence="2" type="ORF">DSLASN_28480</name>
</gene>
<evidence type="ECO:0000313" key="3">
    <source>
        <dbReference type="Proteomes" id="UP001320148"/>
    </source>
</evidence>
<reference evidence="2 3" key="1">
    <citation type="submission" date="2021-02" db="EMBL/GenBank/DDBJ databases">
        <title>Complete genome of Desulfoluna sp. strain ASN36.</title>
        <authorList>
            <person name="Takahashi A."/>
            <person name="Kojima H."/>
            <person name="Fukui M."/>
        </authorList>
    </citation>
    <scope>NUCLEOTIDE SEQUENCE [LARGE SCALE GENOMIC DNA]</scope>
    <source>
        <strain evidence="2 3">ASN36</strain>
    </source>
</reference>
<dbReference type="InterPro" id="IPR037401">
    <property type="entry name" value="SnoaL-like"/>
</dbReference>
<sequence>MTLTEKVDAFAEAFENCELDKVMSWFAHDAVYTSYDGKRCEGLSAIRKEFSRLFSGTYGRLIFHHGQTIVDEQEKKVVYTWSCEHDLTSECSPLLKPIRLFTTTNKSWEGLDIFLFDESGERITEKQVYCRAVVPKIKWF</sequence>
<dbReference type="Proteomes" id="UP001320148">
    <property type="component" value="Chromosome"/>
</dbReference>
<organism evidence="2 3">
    <name type="scientific">Desulfoluna limicola</name>
    <dbReference type="NCBI Taxonomy" id="2810562"/>
    <lineage>
        <taxon>Bacteria</taxon>
        <taxon>Pseudomonadati</taxon>
        <taxon>Thermodesulfobacteriota</taxon>
        <taxon>Desulfobacteria</taxon>
        <taxon>Desulfobacterales</taxon>
        <taxon>Desulfolunaceae</taxon>
        <taxon>Desulfoluna</taxon>
    </lineage>
</organism>
<keyword evidence="3" id="KW-1185">Reference proteome</keyword>
<evidence type="ECO:0000313" key="2">
    <source>
        <dbReference type="EMBL" id="BCS97216.1"/>
    </source>
</evidence>
<feature type="domain" description="SnoaL-like" evidence="1">
    <location>
        <begin position="7"/>
        <end position="125"/>
    </location>
</feature>
<evidence type="ECO:0000259" key="1">
    <source>
        <dbReference type="Pfam" id="PF12680"/>
    </source>
</evidence>
<dbReference type="EMBL" id="AP024488">
    <property type="protein sequence ID" value="BCS97216.1"/>
    <property type="molecule type" value="Genomic_DNA"/>
</dbReference>